<reference evidence="1" key="1">
    <citation type="submission" date="2023-06" db="EMBL/GenBank/DDBJ databases">
        <authorList>
            <person name="Kurt Z."/>
        </authorList>
    </citation>
    <scope>NUCLEOTIDE SEQUENCE</scope>
</reference>
<gene>
    <name evidence="1" type="ORF">HINF_LOCUS66339</name>
    <name evidence="2" type="ORF">HINF_LOCUS8104</name>
</gene>
<reference evidence="2 3" key="2">
    <citation type="submission" date="2024-07" db="EMBL/GenBank/DDBJ databases">
        <authorList>
            <person name="Akdeniz Z."/>
        </authorList>
    </citation>
    <scope>NUCLEOTIDE SEQUENCE [LARGE SCALE GENOMIC DNA]</scope>
</reference>
<proteinExistence type="predicted"/>
<sequence>MQPIVPQFSQNQKFAQIFNKYKNGRSLKNFEYKEVDKKRVSSQFNNLAYKFISEKQKTACRKPVVLIISVSRKNDILSENSCFKKPVIRSWTLQCSNISTTVKNSEYFEYKIDKYLWRQITCYCFLTSGV</sequence>
<protein>
    <submittedName>
        <fullName evidence="2">Hypothetical_protein</fullName>
    </submittedName>
</protein>
<dbReference type="Proteomes" id="UP001642409">
    <property type="component" value="Unassembled WGS sequence"/>
</dbReference>
<dbReference type="EMBL" id="CAXDID020000017">
    <property type="protein sequence ID" value="CAL5984447.1"/>
    <property type="molecule type" value="Genomic_DNA"/>
</dbReference>
<keyword evidence="3" id="KW-1185">Reference proteome</keyword>
<evidence type="ECO:0000313" key="2">
    <source>
        <dbReference type="EMBL" id="CAL5984447.1"/>
    </source>
</evidence>
<accession>A0AA86RVK8</accession>
<evidence type="ECO:0000313" key="3">
    <source>
        <dbReference type="Proteomes" id="UP001642409"/>
    </source>
</evidence>
<dbReference type="AlphaFoldDB" id="A0AA86RVK8"/>
<dbReference type="EMBL" id="CATOUU010001186">
    <property type="protein sequence ID" value="CAI9978694.1"/>
    <property type="molecule type" value="Genomic_DNA"/>
</dbReference>
<name>A0AA86RVK8_9EUKA</name>
<comment type="caution">
    <text evidence="1">The sequence shown here is derived from an EMBL/GenBank/DDBJ whole genome shotgun (WGS) entry which is preliminary data.</text>
</comment>
<organism evidence="1">
    <name type="scientific">Hexamita inflata</name>
    <dbReference type="NCBI Taxonomy" id="28002"/>
    <lineage>
        <taxon>Eukaryota</taxon>
        <taxon>Metamonada</taxon>
        <taxon>Diplomonadida</taxon>
        <taxon>Hexamitidae</taxon>
        <taxon>Hexamitinae</taxon>
        <taxon>Hexamita</taxon>
    </lineage>
</organism>
<evidence type="ECO:0000313" key="1">
    <source>
        <dbReference type="EMBL" id="CAI9978694.1"/>
    </source>
</evidence>